<dbReference type="Pfam" id="PF00875">
    <property type="entry name" value="DNA_photolyase"/>
    <property type="match status" value="1"/>
</dbReference>
<dbReference type="InterPro" id="IPR006050">
    <property type="entry name" value="DNA_photolyase_N"/>
</dbReference>
<dbReference type="PRINTS" id="PR00147">
    <property type="entry name" value="DNAPHOTLYASE"/>
</dbReference>
<gene>
    <name evidence="8" type="ORF">RM520_14480</name>
</gene>
<keyword evidence="9" id="KW-1185">Reference proteome</keyword>
<dbReference type="Gene3D" id="1.10.579.10">
    <property type="entry name" value="DNA Cyclobutane Dipyrimidine Photolyase, subunit A, domain 3"/>
    <property type="match status" value="1"/>
</dbReference>
<dbReference type="PROSITE" id="PS51645">
    <property type="entry name" value="PHR_CRY_ALPHA_BETA"/>
    <property type="match status" value="1"/>
</dbReference>
<comment type="similarity">
    <text evidence="1 6">Belongs to the DNA photolyase class-1 family.</text>
</comment>
<evidence type="ECO:0000259" key="7">
    <source>
        <dbReference type="PROSITE" id="PS51645"/>
    </source>
</evidence>
<dbReference type="InterPro" id="IPR036134">
    <property type="entry name" value="Crypto/Photolyase_FAD-like_sf"/>
</dbReference>
<evidence type="ECO:0000256" key="4">
    <source>
        <dbReference type="ARBA" id="ARBA00022827"/>
    </source>
</evidence>
<evidence type="ECO:0000256" key="2">
    <source>
        <dbReference type="ARBA" id="ARBA00017881"/>
    </source>
</evidence>
<dbReference type="SUPFAM" id="SSF48173">
    <property type="entry name" value="Cryptochrome/photolyase FAD-binding domain"/>
    <property type="match status" value="1"/>
</dbReference>
<dbReference type="NCBIfam" id="TIGR02765">
    <property type="entry name" value="crypto_DASH"/>
    <property type="match status" value="1"/>
</dbReference>
<dbReference type="PANTHER" id="PTHR11455:SF22">
    <property type="entry name" value="CRYPTOCHROME DASH"/>
    <property type="match status" value="1"/>
</dbReference>
<dbReference type="SUPFAM" id="SSF52425">
    <property type="entry name" value="Cryptochrome/photolyase, N-terminal domain"/>
    <property type="match status" value="1"/>
</dbReference>
<dbReference type="EMBL" id="JAVRHU010000006">
    <property type="protein sequence ID" value="MDT0622833.1"/>
    <property type="molecule type" value="Genomic_DNA"/>
</dbReference>
<evidence type="ECO:0000256" key="6">
    <source>
        <dbReference type="RuleBase" id="RU367151"/>
    </source>
</evidence>
<evidence type="ECO:0000256" key="3">
    <source>
        <dbReference type="ARBA" id="ARBA00022630"/>
    </source>
</evidence>
<feature type="domain" description="Photolyase/cryptochrome alpha/beta" evidence="7">
    <location>
        <begin position="1"/>
        <end position="133"/>
    </location>
</feature>
<evidence type="ECO:0000256" key="1">
    <source>
        <dbReference type="ARBA" id="ARBA00005862"/>
    </source>
</evidence>
<evidence type="ECO:0000313" key="8">
    <source>
        <dbReference type="EMBL" id="MDT0622833.1"/>
    </source>
</evidence>
<name>A0ABU3BKZ0_9FLAO</name>
<reference evidence="8 9" key="1">
    <citation type="submission" date="2023-09" db="EMBL/GenBank/DDBJ databases">
        <authorList>
            <person name="Rey-Velasco X."/>
        </authorList>
    </citation>
    <scope>NUCLEOTIDE SEQUENCE [LARGE SCALE GENOMIC DNA]</scope>
    <source>
        <strain evidence="8 9">P007</strain>
    </source>
</reference>
<dbReference type="InterPro" id="IPR005101">
    <property type="entry name" value="Cryptochr/Photolyase_FAD-bd"/>
</dbReference>
<comment type="function">
    <text evidence="6">May have a photoreceptor function.</text>
</comment>
<dbReference type="PANTHER" id="PTHR11455">
    <property type="entry name" value="CRYPTOCHROME"/>
    <property type="match status" value="1"/>
</dbReference>
<keyword evidence="4 6" id="KW-0274">FAD</keyword>
<dbReference type="Proteomes" id="UP001250662">
    <property type="component" value="Unassembled WGS sequence"/>
</dbReference>
<protein>
    <recommendedName>
        <fullName evidence="2 6">Cryptochrome DASH</fullName>
    </recommendedName>
</protein>
<organism evidence="8 9">
    <name type="scientific">Croceitalea vernalis</name>
    <dbReference type="NCBI Taxonomy" id="3075599"/>
    <lineage>
        <taxon>Bacteria</taxon>
        <taxon>Pseudomonadati</taxon>
        <taxon>Bacteroidota</taxon>
        <taxon>Flavobacteriia</taxon>
        <taxon>Flavobacteriales</taxon>
        <taxon>Flavobacteriaceae</taxon>
        <taxon>Croceitalea</taxon>
    </lineage>
</organism>
<dbReference type="RefSeq" id="WP_311388479.1">
    <property type="nucleotide sequence ID" value="NZ_JAVRHU010000006.1"/>
</dbReference>
<dbReference type="InterPro" id="IPR014729">
    <property type="entry name" value="Rossmann-like_a/b/a_fold"/>
</dbReference>
<accession>A0ABU3BKZ0</accession>
<dbReference type="InterPro" id="IPR036155">
    <property type="entry name" value="Crypto/Photolyase_N_sf"/>
</dbReference>
<keyword evidence="5 6" id="KW-0157">Chromophore</keyword>
<dbReference type="Gene3D" id="3.40.50.620">
    <property type="entry name" value="HUPs"/>
    <property type="match status" value="1"/>
</dbReference>
<dbReference type="Gene3D" id="1.25.40.80">
    <property type="match status" value="1"/>
</dbReference>
<evidence type="ECO:0000256" key="5">
    <source>
        <dbReference type="ARBA" id="ARBA00022991"/>
    </source>
</evidence>
<evidence type="ECO:0000313" key="9">
    <source>
        <dbReference type="Proteomes" id="UP001250662"/>
    </source>
</evidence>
<comment type="cofactor">
    <cofactor evidence="6">
        <name>(6R)-5,10-methylene-5,6,7,8-tetrahydrofolate</name>
        <dbReference type="ChEBI" id="CHEBI:15636"/>
    </cofactor>
    <text evidence="6">Binds 1 5,10-methenyltetrahydrofolate (MTHF) per subunit.</text>
</comment>
<sequence length="426" mass="50352">MKSLIWFKNNLRVSDNHGLTNACSHDSTIAIFCFNPIDFEKGDFGFRKTSAFRVQFLIESLLHLKEALRKLNITLLIFHDKPEITIPQVIEQYEIDTVYLQTEWTRDENDTLAKTKKNSNPTVQFIETCDQFLYHPEDVPFENFNEIPDVFTFFRKKVEKYGKVRLVLEKPDKKPASNLLKQKTKLPSLKELGFQDFRVDSRSAFPFKGGEDKAIERIETYFWKSKSLASYKQTRNGLIGLDYSSKLSAWLANGCISPRTIYKTVKEFEHKIIKNQDTYWLIFELIWRDFFKYISLKHKDKIFHLGGILERKYDWGTSSRILQQWISGNTNEPFINANMKELAATGWMSNRGRQNVASYWAKELEQDWRIGAAYFESMLIDYDVHSNWCNWMYLSGVGNDPRDRKFNIRRQADIYDKNGKYQKLWQ</sequence>
<proteinExistence type="inferred from homology"/>
<dbReference type="InterPro" id="IPR014133">
    <property type="entry name" value="Cry_DASH"/>
</dbReference>
<dbReference type="InterPro" id="IPR002081">
    <property type="entry name" value="Cryptochrome/DNA_photolyase_1"/>
</dbReference>
<keyword evidence="3 6" id="KW-0285">Flavoprotein</keyword>
<comment type="cofactor">
    <cofactor evidence="6">
        <name>FAD</name>
        <dbReference type="ChEBI" id="CHEBI:57692"/>
    </cofactor>
    <text evidence="6">Binds 1 FAD per subunit.</text>
</comment>
<dbReference type="Pfam" id="PF03441">
    <property type="entry name" value="FAD_binding_7"/>
    <property type="match status" value="1"/>
</dbReference>
<comment type="caution">
    <text evidence="8">The sequence shown here is derived from an EMBL/GenBank/DDBJ whole genome shotgun (WGS) entry which is preliminary data.</text>
</comment>